<dbReference type="Proteomes" id="UP000050525">
    <property type="component" value="Unassembled WGS sequence"/>
</dbReference>
<comment type="caution">
    <text evidence="2">The sequence shown here is derived from an EMBL/GenBank/DDBJ whole genome shotgun (WGS) entry which is preliminary data.</text>
</comment>
<dbReference type="EMBL" id="AKHW03004724">
    <property type="protein sequence ID" value="KYO29017.1"/>
    <property type="molecule type" value="Genomic_DNA"/>
</dbReference>
<proteinExistence type="predicted"/>
<evidence type="ECO:0000313" key="2">
    <source>
        <dbReference type="EMBL" id="KYO29017.1"/>
    </source>
</evidence>
<feature type="compositionally biased region" description="Basic and acidic residues" evidence="1">
    <location>
        <begin position="71"/>
        <end position="85"/>
    </location>
</feature>
<feature type="region of interest" description="Disordered" evidence="1">
    <location>
        <begin position="71"/>
        <end position="101"/>
    </location>
</feature>
<keyword evidence="3" id="KW-1185">Reference proteome</keyword>
<accession>A0A151MWY4</accession>
<evidence type="ECO:0000313" key="3">
    <source>
        <dbReference type="Proteomes" id="UP000050525"/>
    </source>
</evidence>
<reference evidence="2 3" key="1">
    <citation type="journal article" date="2012" name="Genome Biol.">
        <title>Sequencing three crocodilian genomes to illuminate the evolution of archosaurs and amniotes.</title>
        <authorList>
            <person name="St John J.A."/>
            <person name="Braun E.L."/>
            <person name="Isberg S.R."/>
            <person name="Miles L.G."/>
            <person name="Chong A.Y."/>
            <person name="Gongora J."/>
            <person name="Dalzell P."/>
            <person name="Moran C."/>
            <person name="Bed'hom B."/>
            <person name="Abzhanov A."/>
            <person name="Burgess S.C."/>
            <person name="Cooksey A.M."/>
            <person name="Castoe T.A."/>
            <person name="Crawford N.G."/>
            <person name="Densmore L.D."/>
            <person name="Drew J.C."/>
            <person name="Edwards S.V."/>
            <person name="Faircloth B.C."/>
            <person name="Fujita M.K."/>
            <person name="Greenwold M.J."/>
            <person name="Hoffmann F.G."/>
            <person name="Howard J.M."/>
            <person name="Iguchi T."/>
            <person name="Janes D.E."/>
            <person name="Khan S.Y."/>
            <person name="Kohno S."/>
            <person name="de Koning A.J."/>
            <person name="Lance S.L."/>
            <person name="McCarthy F.M."/>
            <person name="McCormack J.E."/>
            <person name="Merchant M.E."/>
            <person name="Peterson D.G."/>
            <person name="Pollock D.D."/>
            <person name="Pourmand N."/>
            <person name="Raney B.J."/>
            <person name="Roessler K.A."/>
            <person name="Sanford J.R."/>
            <person name="Sawyer R.H."/>
            <person name="Schmidt C.J."/>
            <person name="Triplett E.W."/>
            <person name="Tuberville T.D."/>
            <person name="Venegas-Anaya M."/>
            <person name="Howard J.T."/>
            <person name="Jarvis E.D."/>
            <person name="Guillette L.J.Jr."/>
            <person name="Glenn T.C."/>
            <person name="Green R.E."/>
            <person name="Ray D.A."/>
        </authorList>
    </citation>
    <scope>NUCLEOTIDE SEQUENCE [LARGE SCALE GENOMIC DNA]</scope>
    <source>
        <strain evidence="2">KSC_2009_1</strain>
    </source>
</reference>
<protein>
    <submittedName>
        <fullName evidence="2">Uncharacterized protein</fullName>
    </submittedName>
</protein>
<organism evidence="2 3">
    <name type="scientific">Alligator mississippiensis</name>
    <name type="common">American alligator</name>
    <dbReference type="NCBI Taxonomy" id="8496"/>
    <lineage>
        <taxon>Eukaryota</taxon>
        <taxon>Metazoa</taxon>
        <taxon>Chordata</taxon>
        <taxon>Craniata</taxon>
        <taxon>Vertebrata</taxon>
        <taxon>Euteleostomi</taxon>
        <taxon>Archelosauria</taxon>
        <taxon>Archosauria</taxon>
        <taxon>Crocodylia</taxon>
        <taxon>Alligatoridae</taxon>
        <taxon>Alligatorinae</taxon>
        <taxon>Alligator</taxon>
    </lineage>
</organism>
<evidence type="ECO:0000256" key="1">
    <source>
        <dbReference type="SAM" id="MobiDB-lite"/>
    </source>
</evidence>
<gene>
    <name evidence="2" type="ORF">Y1Q_0009831</name>
</gene>
<dbReference type="AlphaFoldDB" id="A0A151MWY4"/>
<name>A0A151MWY4_ALLMI</name>
<sequence length="101" mass="11761">MYIESDFPNQHIIAGKGGKKLGNLEYYRLRKAGLILLSFLYSTVEKSDLEERAANLVKMLQYWAARMKVSKKQDSQSELHPEFTNKKVKMQQNRFNPGVHE</sequence>